<protein>
    <submittedName>
        <fullName evidence="1">Uncharacterized protein</fullName>
    </submittedName>
</protein>
<gene>
    <name evidence="1" type="ORF">T11_1322</name>
</gene>
<evidence type="ECO:0000313" key="1">
    <source>
        <dbReference type="EMBL" id="KRZ00117.1"/>
    </source>
</evidence>
<dbReference type="AlphaFoldDB" id="A0A0V1GPI6"/>
<sequence>MKENYIAQNKEILHKTAQIQRILHYNDEIGPRTKMEASLPFQKSSRLPALLWIGKLSVPLTPYGFP</sequence>
<evidence type="ECO:0000313" key="2">
    <source>
        <dbReference type="Proteomes" id="UP000055024"/>
    </source>
</evidence>
<accession>A0A0V1GPI6</accession>
<dbReference type="Proteomes" id="UP000055024">
    <property type="component" value="Unassembled WGS sequence"/>
</dbReference>
<reference evidence="1 2" key="1">
    <citation type="submission" date="2015-01" db="EMBL/GenBank/DDBJ databases">
        <title>Evolution of Trichinella species and genotypes.</title>
        <authorList>
            <person name="Korhonen P.K."/>
            <person name="Edoardo P."/>
            <person name="Giuseppe L.R."/>
            <person name="Gasser R.B."/>
        </authorList>
    </citation>
    <scope>NUCLEOTIDE SEQUENCE [LARGE SCALE GENOMIC DNA]</scope>
    <source>
        <strain evidence="1">ISS1029</strain>
    </source>
</reference>
<organism evidence="1 2">
    <name type="scientific">Trichinella zimbabwensis</name>
    <dbReference type="NCBI Taxonomy" id="268475"/>
    <lineage>
        <taxon>Eukaryota</taxon>
        <taxon>Metazoa</taxon>
        <taxon>Ecdysozoa</taxon>
        <taxon>Nematoda</taxon>
        <taxon>Enoplea</taxon>
        <taxon>Dorylaimia</taxon>
        <taxon>Trichinellida</taxon>
        <taxon>Trichinellidae</taxon>
        <taxon>Trichinella</taxon>
    </lineage>
</organism>
<proteinExistence type="predicted"/>
<keyword evidence="2" id="KW-1185">Reference proteome</keyword>
<dbReference type="EMBL" id="JYDP01000572">
    <property type="protein sequence ID" value="KRZ00117.1"/>
    <property type="molecule type" value="Genomic_DNA"/>
</dbReference>
<name>A0A0V1GPI6_9BILA</name>
<comment type="caution">
    <text evidence="1">The sequence shown here is derived from an EMBL/GenBank/DDBJ whole genome shotgun (WGS) entry which is preliminary data.</text>
</comment>